<dbReference type="Gene3D" id="2.30.30.40">
    <property type="entry name" value="SH3 Domains"/>
    <property type="match status" value="1"/>
</dbReference>
<dbReference type="GO" id="GO:0006897">
    <property type="term" value="P:endocytosis"/>
    <property type="evidence" value="ECO:0007669"/>
    <property type="project" value="InterPro"/>
</dbReference>
<dbReference type="InterPro" id="IPR036028">
    <property type="entry name" value="SH3-like_dom_sf"/>
</dbReference>
<dbReference type="EMBL" id="GL996510">
    <property type="protein sequence ID" value="EGV66432.1"/>
    <property type="molecule type" value="Genomic_DNA"/>
</dbReference>
<dbReference type="PANTHER" id="PTHR47174:SF1">
    <property type="entry name" value="REDUCED VIABILITY UPON STARVATION PROTEIN 167"/>
    <property type="match status" value="1"/>
</dbReference>
<evidence type="ECO:0000313" key="5">
    <source>
        <dbReference type="Proteomes" id="UP000000707"/>
    </source>
</evidence>
<dbReference type="Gene3D" id="1.20.1270.60">
    <property type="entry name" value="Arfaptin homology (AH) domain/BAR domain"/>
    <property type="match status" value="1"/>
</dbReference>
<dbReference type="GO" id="GO:0097320">
    <property type="term" value="P:plasma membrane tubulation"/>
    <property type="evidence" value="ECO:0007669"/>
    <property type="project" value="TreeGrafter"/>
</dbReference>
<keyword evidence="1 2" id="KW-0728">SH3 domain</keyword>
<dbReference type="GO" id="GO:1990528">
    <property type="term" value="C:Rvs161p-Rvs167p complex"/>
    <property type="evidence" value="ECO:0007669"/>
    <property type="project" value="TreeGrafter"/>
</dbReference>
<gene>
    <name evidence="4" type="ORF">CANTEDRAFT_100500</name>
</gene>
<dbReference type="GO" id="GO:0051666">
    <property type="term" value="P:actin cortical patch localization"/>
    <property type="evidence" value="ECO:0007669"/>
    <property type="project" value="InterPro"/>
</dbReference>
<dbReference type="GO" id="GO:0031097">
    <property type="term" value="C:medial cortex"/>
    <property type="evidence" value="ECO:0007669"/>
    <property type="project" value="TreeGrafter"/>
</dbReference>
<dbReference type="SMART" id="SM00326">
    <property type="entry name" value="SH3"/>
    <property type="match status" value="1"/>
</dbReference>
<dbReference type="SUPFAM" id="SSF50044">
    <property type="entry name" value="SH3-domain"/>
    <property type="match status" value="1"/>
</dbReference>
<dbReference type="GO" id="GO:0043332">
    <property type="term" value="C:mating projection tip"/>
    <property type="evidence" value="ECO:0007669"/>
    <property type="project" value="TreeGrafter"/>
</dbReference>
<dbReference type="AlphaFoldDB" id="G3AW24"/>
<evidence type="ECO:0000256" key="2">
    <source>
        <dbReference type="PROSITE-ProRule" id="PRU00192"/>
    </source>
</evidence>
<dbReference type="PANTHER" id="PTHR47174">
    <property type="entry name" value="BRIDGING INTEGRATOR 3"/>
    <property type="match status" value="1"/>
</dbReference>
<keyword evidence="5" id="KW-1185">Reference proteome</keyword>
<evidence type="ECO:0000256" key="1">
    <source>
        <dbReference type="ARBA" id="ARBA00022443"/>
    </source>
</evidence>
<organism evidence="5">
    <name type="scientific">Candida tenuis (strain ATCC 10573 / BCRC 21748 / CBS 615 / JCM 9827 / NBRC 10315 / NRRL Y-1498 / VKM Y-70)</name>
    <name type="common">Yeast</name>
    <name type="synonym">Yamadazyma tenuis</name>
    <dbReference type="NCBI Taxonomy" id="590646"/>
    <lineage>
        <taxon>Eukaryota</taxon>
        <taxon>Fungi</taxon>
        <taxon>Dikarya</taxon>
        <taxon>Ascomycota</taxon>
        <taxon>Saccharomycotina</taxon>
        <taxon>Pichiomycetes</taxon>
        <taxon>Debaryomycetaceae</taxon>
        <taxon>Yamadazyma</taxon>
    </lineage>
</organism>
<dbReference type="SUPFAM" id="SSF103657">
    <property type="entry name" value="BAR/IMD domain-like"/>
    <property type="match status" value="1"/>
</dbReference>
<reference evidence="4 5" key="1">
    <citation type="journal article" date="2011" name="Proc. Natl. Acad. Sci. U.S.A.">
        <title>Comparative genomics of xylose-fermenting fungi for enhanced biofuel production.</title>
        <authorList>
            <person name="Wohlbach D.J."/>
            <person name="Kuo A."/>
            <person name="Sato T.K."/>
            <person name="Potts K.M."/>
            <person name="Salamov A.A."/>
            <person name="LaButti K.M."/>
            <person name="Sun H."/>
            <person name="Clum A."/>
            <person name="Pangilinan J.L."/>
            <person name="Lindquist E.A."/>
            <person name="Lucas S."/>
            <person name="Lapidus A."/>
            <person name="Jin M."/>
            <person name="Gunawan C."/>
            <person name="Balan V."/>
            <person name="Dale B.E."/>
            <person name="Jeffries T.W."/>
            <person name="Zinkel R."/>
            <person name="Barry K.W."/>
            <person name="Grigoriev I.V."/>
            <person name="Gasch A.P."/>
        </authorList>
    </citation>
    <scope>NUCLEOTIDE SEQUENCE [LARGE SCALE GENOMIC DNA]</scope>
    <source>
        <strain evidence="5">ATCC 10573 / BCRC 21748 / CBS 615 / JCM 9827 / NBRC 10315 / NRRL Y-1498 / VKM Y-70</strain>
    </source>
</reference>
<dbReference type="HOGENOM" id="CLU_030036_0_0_1"/>
<dbReference type="STRING" id="590646.G3AW24"/>
<dbReference type="PRINTS" id="PR00452">
    <property type="entry name" value="SH3DOMAIN"/>
</dbReference>
<feature type="domain" description="SH3" evidence="3">
    <location>
        <begin position="548"/>
        <end position="612"/>
    </location>
</feature>
<accession>G3AW24</accession>
<dbReference type="InterPro" id="IPR001452">
    <property type="entry name" value="SH3_domain"/>
</dbReference>
<dbReference type="Proteomes" id="UP000000707">
    <property type="component" value="Unassembled WGS sequence"/>
</dbReference>
<dbReference type="GO" id="GO:0030479">
    <property type="term" value="C:actin cortical patch"/>
    <property type="evidence" value="ECO:0007669"/>
    <property type="project" value="TreeGrafter"/>
</dbReference>
<dbReference type="InterPro" id="IPR046982">
    <property type="entry name" value="BIN3/RVS161-like"/>
</dbReference>
<dbReference type="CDD" id="cd11885">
    <property type="entry name" value="SH3_SH3TC"/>
    <property type="match status" value="1"/>
</dbReference>
<evidence type="ECO:0000313" key="4">
    <source>
        <dbReference type="EMBL" id="EGV66432.1"/>
    </source>
</evidence>
<dbReference type="Pfam" id="PF00018">
    <property type="entry name" value="SH3_1"/>
    <property type="match status" value="1"/>
</dbReference>
<evidence type="ECO:0000259" key="3">
    <source>
        <dbReference type="PROSITE" id="PS50002"/>
    </source>
</evidence>
<dbReference type="eggNOG" id="ENOG502T2HC">
    <property type="taxonomic scope" value="Eukaryota"/>
</dbReference>
<sequence>MSVERIKNTVAPDKIKNNLTHFGNSISTSIGSNVSNVKNTFKKKTYDSDDELISQYQHDIKRSIKAMKYILSQIHRMANAGIPKLFKSHMKGVELFSKLIGAGSLHFEGIQEFYHEFDKLQAESETPMVHPKEMDFEVPAINEQIYNYMVSVDRLTSKTLDDWDLFYQENKLRVIEMNDYLKGTLKLISKRNKKQYEYENTHKKLEKLMKKTSQLDDKEQKQMVTLEKKLNQVKYTFEKLDDKTKTILPHVLLLLEEFIDSISKIIFFKQYDTLKSIYDTIKYFTTYYGYFDGKDDNDYNTITDAWENAMTPVRLQLETFITIIQEKNPELINQEIDDEDKTSKATKMWNKVTNKMTEKTFNLKVDKGNGIFNGHLIADQLNAFLEYHNPNSFRSETYFPSKIPKIPDLPIIVEENNPLPPPLPPRQNTARQQIFSATPRLGVLTSLPSTPSIASPKSPLSVAGGFEAKSSMQSISTSQLVEDTKKGNPKLVKVYNASKNSIGIAPITAPLNANIIPPGDNFKTSSITHKLDEFTEFFDKVLVLEPSSERRKFEAKHDFEGVEPGDMSFRKGDHIEIIFEFHDFMEGDNQGIWLVGMNEQEHRVGLVPSNYF</sequence>
<protein>
    <recommendedName>
        <fullName evidence="3">SH3 domain-containing protein</fullName>
    </recommendedName>
</protein>
<dbReference type="PROSITE" id="PS50002">
    <property type="entry name" value="SH3"/>
    <property type="match status" value="1"/>
</dbReference>
<dbReference type="GO" id="GO:0008289">
    <property type="term" value="F:lipid binding"/>
    <property type="evidence" value="ECO:0007669"/>
    <property type="project" value="TreeGrafter"/>
</dbReference>
<proteinExistence type="predicted"/>
<name>G3AW24_CANTC</name>
<dbReference type="InterPro" id="IPR027267">
    <property type="entry name" value="AH/BAR_dom_sf"/>
</dbReference>
<dbReference type="OrthoDB" id="10255128at2759"/>